<dbReference type="GO" id="GO:0004185">
    <property type="term" value="F:serine-type carboxypeptidase activity"/>
    <property type="evidence" value="ECO:0007669"/>
    <property type="project" value="InterPro"/>
</dbReference>
<organism evidence="3 4">
    <name type="scientific">Poseidonocella sedimentorum</name>
    <dbReference type="NCBI Taxonomy" id="871652"/>
    <lineage>
        <taxon>Bacteria</taxon>
        <taxon>Pseudomonadati</taxon>
        <taxon>Pseudomonadota</taxon>
        <taxon>Alphaproteobacteria</taxon>
        <taxon>Rhodobacterales</taxon>
        <taxon>Roseobacteraceae</taxon>
        <taxon>Poseidonocella</taxon>
    </lineage>
</organism>
<dbReference type="Proteomes" id="UP000199302">
    <property type="component" value="Unassembled WGS sequence"/>
</dbReference>
<dbReference type="PROSITE" id="PS51318">
    <property type="entry name" value="TAT"/>
    <property type="match status" value="1"/>
</dbReference>
<evidence type="ECO:0000313" key="4">
    <source>
        <dbReference type="Proteomes" id="UP000199302"/>
    </source>
</evidence>
<dbReference type="STRING" id="871652.SAMN04515673_11423"/>
<evidence type="ECO:0000256" key="1">
    <source>
        <dbReference type="ARBA" id="ARBA00006096"/>
    </source>
</evidence>
<dbReference type="Pfam" id="PF02113">
    <property type="entry name" value="Peptidase_S13"/>
    <property type="match status" value="1"/>
</dbReference>
<dbReference type="GO" id="GO:0006508">
    <property type="term" value="P:proteolysis"/>
    <property type="evidence" value="ECO:0007669"/>
    <property type="project" value="InterPro"/>
</dbReference>
<reference evidence="3 4" key="1">
    <citation type="submission" date="2016-10" db="EMBL/GenBank/DDBJ databases">
        <authorList>
            <person name="de Groot N.N."/>
        </authorList>
    </citation>
    <scope>NUCLEOTIDE SEQUENCE [LARGE SCALE GENOMIC DNA]</scope>
    <source>
        <strain evidence="4">KMM 9023,NRIC 0796,JCM 17311,KCTC 23692</strain>
    </source>
</reference>
<dbReference type="GO" id="GO:0000270">
    <property type="term" value="P:peptidoglycan metabolic process"/>
    <property type="evidence" value="ECO:0007669"/>
    <property type="project" value="TreeGrafter"/>
</dbReference>
<dbReference type="Gene3D" id="3.40.710.10">
    <property type="entry name" value="DD-peptidase/beta-lactamase superfamily"/>
    <property type="match status" value="2"/>
</dbReference>
<dbReference type="EMBL" id="FOYI01000014">
    <property type="protein sequence ID" value="SFR18544.1"/>
    <property type="molecule type" value="Genomic_DNA"/>
</dbReference>
<gene>
    <name evidence="3" type="ORF">SAMN04515673_11423</name>
</gene>
<dbReference type="PANTHER" id="PTHR30023:SF0">
    <property type="entry name" value="PENICILLIN-SENSITIVE CARBOXYPEPTIDASE A"/>
    <property type="match status" value="1"/>
</dbReference>
<dbReference type="NCBIfam" id="TIGR00666">
    <property type="entry name" value="PBP4"/>
    <property type="match status" value="1"/>
</dbReference>
<proteinExistence type="inferred from homology"/>
<accession>A0A1I6ELA4</accession>
<dbReference type="SUPFAM" id="SSF56601">
    <property type="entry name" value="beta-lactamase/transpeptidase-like"/>
    <property type="match status" value="1"/>
</dbReference>
<dbReference type="AlphaFoldDB" id="A0A1I6ELA4"/>
<comment type="similarity">
    <text evidence="1">Belongs to the peptidase S13 family.</text>
</comment>
<dbReference type="InterPro" id="IPR012338">
    <property type="entry name" value="Beta-lactam/transpept-like"/>
</dbReference>
<dbReference type="PANTHER" id="PTHR30023">
    <property type="entry name" value="D-ALANYL-D-ALANINE CARBOXYPEPTIDASE"/>
    <property type="match status" value="1"/>
</dbReference>
<sequence length="503" mass="52818">MRLTPPEMTTPTLSRRALLGGMAALAAPTAVFGGAPARSLFPQARPAGLIKRALPTTADLIAKARLDGPVALALVNAADGRVMEARGADVALPPASVLKVVTALYALEALGPAFRFETRVLGTGPVVDGRLEGDLILAGGGDPTFDTDAAAELAAALKEAGLREITGRFLLWEGALPYQPSIDAAQLPHLGYNPAISGLNLNYNRVHFEWRRQGGDYDITMDARSARYRPDVTVARMRVADRAGPVYTYADAGGHDDWSVARGALGGGGARWLPVRKPALYAGEVFSAFARAHGIVLPAAELMTDAPTGETIARHSSAPLREILFGMLKYSTNLTAEAVGLMASAARSGRRPGGTLTSAAEMALWARESLGLDGAAFVDHSGLGDRSRLQAAPFARMLARPEIRAALDGLLKPFDLRDAAEIGPPMQVRAKTGTLDFVNGLGGYLTAPDGTLMSFAVFSANPEARAAAKARGDEVPPGARGWSGRARGLQRALLARWGVLHGV</sequence>
<name>A0A1I6ELA4_9RHOB</name>
<dbReference type="InterPro" id="IPR006311">
    <property type="entry name" value="TAT_signal"/>
</dbReference>
<evidence type="ECO:0000313" key="3">
    <source>
        <dbReference type="EMBL" id="SFR18544.1"/>
    </source>
</evidence>
<dbReference type="InterPro" id="IPR000667">
    <property type="entry name" value="Peptidase_S13"/>
</dbReference>
<dbReference type="Gene3D" id="3.50.80.20">
    <property type="entry name" value="D-Ala-D-Ala carboxypeptidase C, peptidase S13"/>
    <property type="match status" value="1"/>
</dbReference>
<keyword evidence="3" id="KW-0645">Protease</keyword>
<dbReference type="PRINTS" id="PR00922">
    <property type="entry name" value="DADACBPTASE3"/>
</dbReference>
<evidence type="ECO:0000256" key="2">
    <source>
        <dbReference type="ARBA" id="ARBA00022801"/>
    </source>
</evidence>
<keyword evidence="2" id="KW-0378">Hydrolase</keyword>
<keyword evidence="3" id="KW-0121">Carboxypeptidase</keyword>
<keyword evidence="4" id="KW-1185">Reference proteome</keyword>
<protein>
    <submittedName>
        <fullName evidence="3">D-alanyl-D-alanine carboxypeptidase / D-alanyl-D-alanine-endopeptidase (Penicillin-binding protein 4)</fullName>
    </submittedName>
</protein>